<sequence length="317" mass="34867">MSSKPTRHMSPGSADAASATKVLHALEALQSREIAIIKISEPISSALAQDNTNIADHRNAVEGNSGNDNNNGNGIRTSDVSNSSLDAPTPASLEADLAHYKELFAKLRFSYVEQVTKEKFIRAIVGDPPLIVSPQDNAELEASNAEAKAALKALKTEVSRMVADLEIRGRALAARYQRVQLETATLRDLPDKIAGLEDHITELRTAQRLEPGARPELNMPLAKTAALVEERKARVHELDRQLEQLSALAPRKRKETERLQAELTPLETRRQNSTAAAREAHRRKEAALGGVEDDLEAKGRWYRAQEAVLKQMLDLQS</sequence>
<comment type="caution">
    <text evidence="4">The sequence shown here is derived from an EMBL/GenBank/DDBJ whole genome shotgun (WGS) entry which is preliminary data.</text>
</comment>
<dbReference type="EMBL" id="MU853762">
    <property type="protein sequence ID" value="KAK3943958.1"/>
    <property type="molecule type" value="Genomic_DNA"/>
</dbReference>
<dbReference type="GO" id="GO:0000776">
    <property type="term" value="C:kinetochore"/>
    <property type="evidence" value="ECO:0007669"/>
    <property type="project" value="InterPro"/>
</dbReference>
<evidence type="ECO:0000259" key="3">
    <source>
        <dbReference type="Pfam" id="PF20882"/>
    </source>
</evidence>
<feature type="domain" description="Kinetochore protein Sos7 coiled-coil" evidence="3">
    <location>
        <begin position="102"/>
        <end position="176"/>
    </location>
</feature>
<protein>
    <submittedName>
        <fullName evidence="4">60s ribosomal protein l37 protein</fullName>
    </submittedName>
</protein>
<feature type="coiled-coil region" evidence="1">
    <location>
        <begin position="228"/>
        <end position="262"/>
    </location>
</feature>
<proteinExistence type="predicted"/>
<evidence type="ECO:0000256" key="1">
    <source>
        <dbReference type="SAM" id="Coils"/>
    </source>
</evidence>
<dbReference type="PANTHER" id="PTHR37329:SF1">
    <property type="entry name" value="KINETOCHORE PROTEIN SOS7"/>
    <property type="match status" value="1"/>
</dbReference>
<keyword evidence="1" id="KW-0175">Coiled coil</keyword>
<gene>
    <name evidence="4" type="ORF">QBC46DRAFT_375857</name>
</gene>
<dbReference type="Proteomes" id="UP001303473">
    <property type="component" value="Unassembled WGS sequence"/>
</dbReference>
<evidence type="ECO:0000313" key="4">
    <source>
        <dbReference type="EMBL" id="KAK3943958.1"/>
    </source>
</evidence>
<evidence type="ECO:0000313" key="5">
    <source>
        <dbReference type="Proteomes" id="UP001303473"/>
    </source>
</evidence>
<keyword evidence="4" id="KW-0687">Ribonucleoprotein</keyword>
<feature type="region of interest" description="Disordered" evidence="2">
    <location>
        <begin position="58"/>
        <end position="88"/>
    </location>
</feature>
<feature type="compositionally biased region" description="Polar residues" evidence="2">
    <location>
        <begin position="75"/>
        <end position="86"/>
    </location>
</feature>
<dbReference type="Pfam" id="PF20882">
    <property type="entry name" value="Sos7"/>
    <property type="match status" value="1"/>
</dbReference>
<feature type="coiled-coil region" evidence="1">
    <location>
        <begin position="137"/>
        <end position="164"/>
    </location>
</feature>
<dbReference type="PANTHER" id="PTHR37329">
    <property type="entry name" value="KINETOCHORE PROTEIN SOS7"/>
    <property type="match status" value="1"/>
</dbReference>
<dbReference type="AlphaFoldDB" id="A0AAN6NH09"/>
<dbReference type="GO" id="GO:0005840">
    <property type="term" value="C:ribosome"/>
    <property type="evidence" value="ECO:0007669"/>
    <property type="project" value="UniProtKB-KW"/>
</dbReference>
<evidence type="ECO:0000256" key="2">
    <source>
        <dbReference type="SAM" id="MobiDB-lite"/>
    </source>
</evidence>
<dbReference type="GO" id="GO:0034501">
    <property type="term" value="P:protein localization to kinetochore"/>
    <property type="evidence" value="ECO:0007669"/>
    <property type="project" value="InterPro"/>
</dbReference>
<name>A0AAN6NH09_9PEZI</name>
<dbReference type="GO" id="GO:0051315">
    <property type="term" value="P:attachment of mitotic spindle microtubules to kinetochore"/>
    <property type="evidence" value="ECO:0007669"/>
    <property type="project" value="TreeGrafter"/>
</dbReference>
<dbReference type="InterPro" id="IPR048781">
    <property type="entry name" value="Sos7_CC"/>
</dbReference>
<organism evidence="4 5">
    <name type="scientific">Diplogelasinospora grovesii</name>
    <dbReference type="NCBI Taxonomy" id="303347"/>
    <lineage>
        <taxon>Eukaryota</taxon>
        <taxon>Fungi</taxon>
        <taxon>Dikarya</taxon>
        <taxon>Ascomycota</taxon>
        <taxon>Pezizomycotina</taxon>
        <taxon>Sordariomycetes</taxon>
        <taxon>Sordariomycetidae</taxon>
        <taxon>Sordariales</taxon>
        <taxon>Diplogelasinosporaceae</taxon>
        <taxon>Diplogelasinospora</taxon>
    </lineage>
</organism>
<keyword evidence="5" id="KW-1185">Reference proteome</keyword>
<dbReference type="InterPro" id="IPR037475">
    <property type="entry name" value="Sos7"/>
</dbReference>
<reference evidence="5" key="1">
    <citation type="journal article" date="2023" name="Mol. Phylogenet. Evol.">
        <title>Genome-scale phylogeny and comparative genomics of the fungal order Sordariales.</title>
        <authorList>
            <person name="Hensen N."/>
            <person name="Bonometti L."/>
            <person name="Westerberg I."/>
            <person name="Brannstrom I.O."/>
            <person name="Guillou S."/>
            <person name="Cros-Aarteil S."/>
            <person name="Calhoun S."/>
            <person name="Haridas S."/>
            <person name="Kuo A."/>
            <person name="Mondo S."/>
            <person name="Pangilinan J."/>
            <person name="Riley R."/>
            <person name="LaButti K."/>
            <person name="Andreopoulos B."/>
            <person name="Lipzen A."/>
            <person name="Chen C."/>
            <person name="Yan M."/>
            <person name="Daum C."/>
            <person name="Ng V."/>
            <person name="Clum A."/>
            <person name="Steindorff A."/>
            <person name="Ohm R.A."/>
            <person name="Martin F."/>
            <person name="Silar P."/>
            <person name="Natvig D.O."/>
            <person name="Lalanne C."/>
            <person name="Gautier V."/>
            <person name="Ament-Velasquez S.L."/>
            <person name="Kruys A."/>
            <person name="Hutchinson M.I."/>
            <person name="Powell A.J."/>
            <person name="Barry K."/>
            <person name="Miller A.N."/>
            <person name="Grigoriev I.V."/>
            <person name="Debuchy R."/>
            <person name="Gladieux P."/>
            <person name="Hiltunen Thoren M."/>
            <person name="Johannesson H."/>
        </authorList>
    </citation>
    <scope>NUCLEOTIDE SEQUENCE [LARGE SCALE GENOMIC DNA]</scope>
    <source>
        <strain evidence="5">CBS 340.73</strain>
    </source>
</reference>
<feature type="region of interest" description="Disordered" evidence="2">
    <location>
        <begin position="267"/>
        <end position="290"/>
    </location>
</feature>
<accession>A0AAN6NH09</accession>
<feature type="compositionally biased region" description="Low complexity" evidence="2">
    <location>
        <begin position="63"/>
        <end position="74"/>
    </location>
</feature>
<keyword evidence="4" id="KW-0689">Ribosomal protein</keyword>